<dbReference type="AlphaFoldDB" id="A0AAI9K6J6"/>
<keyword evidence="1" id="KW-1133">Transmembrane helix</keyword>
<protein>
    <submittedName>
        <fullName evidence="2">Uncharacterized protein</fullName>
    </submittedName>
</protein>
<evidence type="ECO:0000256" key="1">
    <source>
        <dbReference type="SAM" id="Phobius"/>
    </source>
</evidence>
<gene>
    <name evidence="2" type="ORF">COEU31_25950</name>
</gene>
<proteinExistence type="predicted"/>
<dbReference type="RefSeq" id="WP_055222979.1">
    <property type="nucleotide sequence ID" value="NZ_BLYL01000020.1"/>
</dbReference>
<evidence type="ECO:0000313" key="2">
    <source>
        <dbReference type="EMBL" id="GFO95549.1"/>
    </source>
</evidence>
<dbReference type="Proteomes" id="UP000660047">
    <property type="component" value="Unassembled WGS sequence"/>
</dbReference>
<name>A0AAI9K6J6_9FIRM</name>
<keyword evidence="1" id="KW-0472">Membrane</keyword>
<comment type="caution">
    <text evidence="2">The sequence shown here is derived from an EMBL/GenBank/DDBJ whole genome shotgun (WGS) entry which is preliminary data.</text>
</comment>
<sequence length="169" mass="19734">MMQKILALVAIFADILTILSVWGINEESPLWLKIVITIIAIVIGIVMVVLTHDAYDIMVKRYHYKEKENEFRVYTKKNKYLVDGSVVSIYYKYEEHEEEHDELVALGYVFIDDNDPDIQIKIFNMINEKLVRNILSSNKSCKKYHIKPNVEFSRISEIVMNESEANDSV</sequence>
<reference evidence="2" key="1">
    <citation type="submission" date="2020-06" db="EMBL/GenBank/DDBJ databases">
        <title>Characterization of fructooligosaccharide metabolism and fructooligosaccharide-degrading enzymes in human commensal butyrate producers.</title>
        <authorList>
            <person name="Tanno H."/>
            <person name="Fujii T."/>
            <person name="Hirano K."/>
            <person name="Maeno S."/>
            <person name="Tonozuka T."/>
            <person name="Sakamoto M."/>
            <person name="Ohkuma M."/>
            <person name="Tochio T."/>
            <person name="Endo A."/>
        </authorList>
    </citation>
    <scope>NUCLEOTIDE SEQUENCE</scope>
    <source>
        <strain evidence="2">JCM 31265</strain>
    </source>
</reference>
<evidence type="ECO:0000313" key="3">
    <source>
        <dbReference type="Proteomes" id="UP000660047"/>
    </source>
</evidence>
<dbReference type="EMBL" id="BLYL01000020">
    <property type="protein sequence ID" value="GFO95549.1"/>
    <property type="molecule type" value="Genomic_DNA"/>
</dbReference>
<organism evidence="2 3">
    <name type="scientific">Coprococcus eutactus</name>
    <dbReference type="NCBI Taxonomy" id="33043"/>
    <lineage>
        <taxon>Bacteria</taxon>
        <taxon>Bacillati</taxon>
        <taxon>Bacillota</taxon>
        <taxon>Clostridia</taxon>
        <taxon>Lachnospirales</taxon>
        <taxon>Lachnospiraceae</taxon>
        <taxon>Coprococcus</taxon>
    </lineage>
</organism>
<feature type="transmembrane region" description="Helical" evidence="1">
    <location>
        <begin position="5"/>
        <end position="24"/>
    </location>
</feature>
<keyword evidence="1" id="KW-0812">Transmembrane</keyword>
<accession>A0AAI9K6J6</accession>
<feature type="transmembrane region" description="Helical" evidence="1">
    <location>
        <begin position="30"/>
        <end position="51"/>
    </location>
</feature>